<name>A0ABQ8J1E3_DERPT</name>
<reference evidence="1 2" key="2">
    <citation type="journal article" date="2022" name="Mol. Biol. Evol.">
        <title>Comparative Genomics Reveals Insights into the Divergent Evolution of Astigmatic Mites and Household Pest Adaptations.</title>
        <authorList>
            <person name="Xiong Q."/>
            <person name="Wan A.T."/>
            <person name="Liu X."/>
            <person name="Fung C.S."/>
            <person name="Xiao X."/>
            <person name="Malainual N."/>
            <person name="Hou J."/>
            <person name="Wang L."/>
            <person name="Wang M."/>
            <person name="Yang K.Y."/>
            <person name="Cui Y."/>
            <person name="Leung E.L."/>
            <person name="Nong W."/>
            <person name="Shin S.K."/>
            <person name="Au S.W."/>
            <person name="Jeong K.Y."/>
            <person name="Chew F.T."/>
            <person name="Hui J.H."/>
            <person name="Leung T.F."/>
            <person name="Tungtrongchitr A."/>
            <person name="Zhong N."/>
            <person name="Liu Z."/>
            <person name="Tsui S.K."/>
        </authorList>
    </citation>
    <scope>NUCLEOTIDE SEQUENCE [LARGE SCALE GENOMIC DNA]</scope>
    <source>
        <strain evidence="1">Derp</strain>
    </source>
</reference>
<gene>
    <name evidence="1" type="ORF">DERP_015420</name>
</gene>
<proteinExistence type="predicted"/>
<dbReference type="EMBL" id="NJHN03000094">
    <property type="protein sequence ID" value="KAH9416390.1"/>
    <property type="molecule type" value="Genomic_DNA"/>
</dbReference>
<accession>A0ABQ8J1E3</accession>
<dbReference type="Proteomes" id="UP000887458">
    <property type="component" value="Unassembled WGS sequence"/>
</dbReference>
<keyword evidence="2" id="KW-1185">Reference proteome</keyword>
<evidence type="ECO:0000313" key="2">
    <source>
        <dbReference type="Proteomes" id="UP000887458"/>
    </source>
</evidence>
<protein>
    <submittedName>
        <fullName evidence="1">Uncharacterized protein</fullName>
    </submittedName>
</protein>
<reference evidence="1 2" key="1">
    <citation type="journal article" date="2018" name="J. Allergy Clin. Immunol.">
        <title>High-quality assembly of Dermatophagoides pteronyssinus genome and transcriptome reveals a wide range of novel allergens.</title>
        <authorList>
            <person name="Liu X.Y."/>
            <person name="Yang K.Y."/>
            <person name="Wang M.Q."/>
            <person name="Kwok J.S."/>
            <person name="Zeng X."/>
            <person name="Yang Z."/>
            <person name="Xiao X.J."/>
            <person name="Lau C.P."/>
            <person name="Li Y."/>
            <person name="Huang Z.M."/>
            <person name="Ba J.G."/>
            <person name="Yim A.K."/>
            <person name="Ouyang C.Y."/>
            <person name="Ngai S.M."/>
            <person name="Chan T.F."/>
            <person name="Leung E.L."/>
            <person name="Liu L."/>
            <person name="Liu Z.G."/>
            <person name="Tsui S.K."/>
        </authorList>
    </citation>
    <scope>NUCLEOTIDE SEQUENCE [LARGE SCALE GENOMIC DNA]</scope>
    <source>
        <strain evidence="1">Derp</strain>
    </source>
</reference>
<evidence type="ECO:0000313" key="1">
    <source>
        <dbReference type="EMBL" id="KAH9416390.1"/>
    </source>
</evidence>
<sequence>MNDLLEVSLSNCDIMNLLFKIILSQISLGCTHENFNGEVDCKFLDGHCSCTSVIHMLAFRGFRYDV</sequence>
<comment type="caution">
    <text evidence="1">The sequence shown here is derived from an EMBL/GenBank/DDBJ whole genome shotgun (WGS) entry which is preliminary data.</text>
</comment>
<organism evidence="1 2">
    <name type="scientific">Dermatophagoides pteronyssinus</name>
    <name type="common">European house dust mite</name>
    <dbReference type="NCBI Taxonomy" id="6956"/>
    <lineage>
        <taxon>Eukaryota</taxon>
        <taxon>Metazoa</taxon>
        <taxon>Ecdysozoa</taxon>
        <taxon>Arthropoda</taxon>
        <taxon>Chelicerata</taxon>
        <taxon>Arachnida</taxon>
        <taxon>Acari</taxon>
        <taxon>Acariformes</taxon>
        <taxon>Sarcoptiformes</taxon>
        <taxon>Astigmata</taxon>
        <taxon>Psoroptidia</taxon>
        <taxon>Analgoidea</taxon>
        <taxon>Pyroglyphidae</taxon>
        <taxon>Dermatophagoidinae</taxon>
        <taxon>Dermatophagoides</taxon>
    </lineage>
</organism>